<feature type="domain" description="CAAX prenyl protease 2/Lysostaphin resistance protein A-like" evidence="2">
    <location>
        <begin position="127"/>
        <end position="228"/>
    </location>
</feature>
<proteinExistence type="predicted"/>
<evidence type="ECO:0000313" key="4">
    <source>
        <dbReference type="Proteomes" id="UP001499924"/>
    </source>
</evidence>
<evidence type="ECO:0000256" key="1">
    <source>
        <dbReference type="SAM" id="Phobius"/>
    </source>
</evidence>
<accession>A0ABP6P3K2</accession>
<dbReference type="RefSeq" id="WP_344688385.1">
    <property type="nucleotide sequence ID" value="NZ_BAAAVV010000003.1"/>
</dbReference>
<keyword evidence="4" id="KW-1185">Reference proteome</keyword>
<dbReference type="PANTHER" id="PTHR35797:SF1">
    <property type="entry name" value="PROTEASE"/>
    <property type="match status" value="1"/>
</dbReference>
<dbReference type="EMBL" id="BAAAVV010000003">
    <property type="protein sequence ID" value="GAA3165481.1"/>
    <property type="molecule type" value="Genomic_DNA"/>
</dbReference>
<organism evidence="3 4">
    <name type="scientific">Blastococcus jejuensis</name>
    <dbReference type="NCBI Taxonomy" id="351224"/>
    <lineage>
        <taxon>Bacteria</taxon>
        <taxon>Bacillati</taxon>
        <taxon>Actinomycetota</taxon>
        <taxon>Actinomycetes</taxon>
        <taxon>Geodermatophilales</taxon>
        <taxon>Geodermatophilaceae</taxon>
        <taxon>Blastococcus</taxon>
    </lineage>
</organism>
<protein>
    <recommendedName>
        <fullName evidence="2">CAAX prenyl protease 2/Lysostaphin resistance protein A-like domain-containing protein</fullName>
    </recommendedName>
</protein>
<keyword evidence="1" id="KW-0472">Membrane</keyword>
<feature type="transmembrane region" description="Helical" evidence="1">
    <location>
        <begin position="187"/>
        <end position="209"/>
    </location>
</feature>
<feature type="transmembrane region" description="Helical" evidence="1">
    <location>
        <begin position="82"/>
        <end position="106"/>
    </location>
</feature>
<name>A0ABP6P3K2_9ACTN</name>
<sequence>MRTWVRGHPVVAYAVLAYAFSWAWWIPMIVRGEIVRPGVGWPTHLPGLMGPALAAVVVTALADGGPGLRDLWSRWTRWRVGWAWWLLVLGTAALAVLGLVVPLVLGDPVPEVAAFGRYSGIAEIGLLGVTAVALLVNGVGEEAGWRGFAADRLLDRHGLRTTALIVAAVWGGWHLPLFWVNESFRTFGLLAVGWAVGLVAGSIVLTWIYRGSGRSVLLVAAWHTAFNLTSATEGTGDLVAPLTSVLVIVGAIWVLRHEATAPERHGSRTR</sequence>
<dbReference type="InterPro" id="IPR003675">
    <property type="entry name" value="Rce1/LyrA-like_dom"/>
</dbReference>
<dbReference type="PANTHER" id="PTHR35797">
    <property type="entry name" value="PROTEASE-RELATED"/>
    <property type="match status" value="1"/>
</dbReference>
<feature type="transmembrane region" description="Helical" evidence="1">
    <location>
        <begin position="12"/>
        <end position="30"/>
    </location>
</feature>
<feature type="transmembrane region" description="Helical" evidence="1">
    <location>
        <begin position="238"/>
        <end position="255"/>
    </location>
</feature>
<evidence type="ECO:0000259" key="2">
    <source>
        <dbReference type="Pfam" id="PF02517"/>
    </source>
</evidence>
<gene>
    <name evidence="3" type="ORF">GCM10010531_17500</name>
</gene>
<dbReference type="Pfam" id="PF02517">
    <property type="entry name" value="Rce1-like"/>
    <property type="match status" value="1"/>
</dbReference>
<evidence type="ECO:0000313" key="3">
    <source>
        <dbReference type="EMBL" id="GAA3165481.1"/>
    </source>
</evidence>
<reference evidence="4" key="1">
    <citation type="journal article" date="2019" name="Int. J. Syst. Evol. Microbiol.">
        <title>The Global Catalogue of Microorganisms (GCM) 10K type strain sequencing project: providing services to taxonomists for standard genome sequencing and annotation.</title>
        <authorList>
            <consortium name="The Broad Institute Genomics Platform"/>
            <consortium name="The Broad Institute Genome Sequencing Center for Infectious Disease"/>
            <person name="Wu L."/>
            <person name="Ma J."/>
        </authorList>
    </citation>
    <scope>NUCLEOTIDE SEQUENCE [LARGE SCALE GENOMIC DNA]</scope>
    <source>
        <strain evidence="4">JCM 15614</strain>
    </source>
</reference>
<keyword evidence="1" id="KW-0812">Transmembrane</keyword>
<dbReference type="InterPro" id="IPR042150">
    <property type="entry name" value="MmRce1-like"/>
</dbReference>
<feature type="transmembrane region" description="Helical" evidence="1">
    <location>
        <begin position="159"/>
        <end position="180"/>
    </location>
</feature>
<dbReference type="Proteomes" id="UP001499924">
    <property type="component" value="Unassembled WGS sequence"/>
</dbReference>
<comment type="caution">
    <text evidence="3">The sequence shown here is derived from an EMBL/GenBank/DDBJ whole genome shotgun (WGS) entry which is preliminary data.</text>
</comment>
<keyword evidence="1" id="KW-1133">Transmembrane helix</keyword>
<feature type="transmembrane region" description="Helical" evidence="1">
    <location>
        <begin position="42"/>
        <end position="62"/>
    </location>
</feature>